<dbReference type="PANTHER" id="PTHR11799:SF12">
    <property type="entry name" value="PARAOXONASE-RELATED"/>
    <property type="match status" value="1"/>
</dbReference>
<dbReference type="InterPro" id="IPR011042">
    <property type="entry name" value="6-blade_b-propeller_TolB-like"/>
</dbReference>
<evidence type="ECO:0000256" key="7">
    <source>
        <dbReference type="SAM" id="Phobius"/>
    </source>
</evidence>
<evidence type="ECO:0008006" key="10">
    <source>
        <dbReference type="Google" id="ProtNLM"/>
    </source>
</evidence>
<evidence type="ECO:0000256" key="5">
    <source>
        <dbReference type="PIRSR" id="PIRSR602640-1"/>
    </source>
</evidence>
<dbReference type="Pfam" id="PF01731">
    <property type="entry name" value="Arylesterase"/>
    <property type="match status" value="1"/>
</dbReference>
<dbReference type="AlphaFoldDB" id="A0A8H8DHU4"/>
<feature type="binding site" evidence="6">
    <location>
        <position position="294"/>
    </location>
    <ligand>
        <name>Ca(2+)</name>
        <dbReference type="ChEBI" id="CHEBI:29108"/>
        <label>1</label>
        <note>catalytic</note>
    </ligand>
</feature>
<evidence type="ECO:0000256" key="1">
    <source>
        <dbReference type="ARBA" id="ARBA00008595"/>
    </source>
</evidence>
<dbReference type="InterPro" id="IPR051288">
    <property type="entry name" value="Serum_paraoxonase/arylesterase"/>
</dbReference>
<evidence type="ECO:0000256" key="4">
    <source>
        <dbReference type="ARBA" id="ARBA00023180"/>
    </source>
</evidence>
<evidence type="ECO:0000256" key="2">
    <source>
        <dbReference type="ARBA" id="ARBA00022801"/>
    </source>
</evidence>
<dbReference type="SUPFAM" id="SSF63829">
    <property type="entry name" value="Calcium-dependent phosphotriesterase"/>
    <property type="match status" value="1"/>
</dbReference>
<accession>A0A8H8DHU4</accession>
<proteinExistence type="inferred from homology"/>
<dbReference type="Proteomes" id="UP000673691">
    <property type="component" value="Unassembled WGS sequence"/>
</dbReference>
<reference evidence="8 9" key="1">
    <citation type="journal article" name="Sci. Rep.">
        <title>Genome-scale phylogenetic analyses confirm Olpidium as the closest living zoosporic fungus to the non-flagellated, terrestrial fungi.</title>
        <authorList>
            <person name="Chang Y."/>
            <person name="Rochon D."/>
            <person name="Sekimoto S."/>
            <person name="Wang Y."/>
            <person name="Chovatia M."/>
            <person name="Sandor L."/>
            <person name="Salamov A."/>
            <person name="Grigoriev I.V."/>
            <person name="Stajich J.E."/>
            <person name="Spatafora J.W."/>
        </authorList>
    </citation>
    <scope>NUCLEOTIDE SEQUENCE [LARGE SCALE GENOMIC DNA]</scope>
    <source>
        <strain evidence="8">S191</strain>
    </source>
</reference>
<keyword evidence="2" id="KW-0378">Hydrolase</keyword>
<feature type="active site" description="Proton acceptor" evidence="5">
    <location>
        <position position="116"/>
    </location>
</feature>
<comment type="caution">
    <text evidence="8">The sequence shown here is derived from an EMBL/GenBank/DDBJ whole genome shotgun (WGS) entry which is preliminary data.</text>
</comment>
<keyword evidence="3" id="KW-1015">Disulfide bond</keyword>
<comment type="cofactor">
    <cofactor evidence="6">
        <name>Ca(2+)</name>
        <dbReference type="ChEBI" id="CHEBI:29108"/>
    </cofactor>
    <text evidence="6">Binds 2 calcium ions per subunit.</text>
</comment>
<keyword evidence="6" id="KW-0106">Calcium</keyword>
<feature type="binding site" evidence="6">
    <location>
        <position position="189"/>
    </location>
    <ligand>
        <name>Ca(2+)</name>
        <dbReference type="ChEBI" id="CHEBI:29108"/>
        <label>1</label>
        <note>catalytic</note>
    </ligand>
</feature>
<evidence type="ECO:0000313" key="8">
    <source>
        <dbReference type="EMBL" id="KAG5459189.1"/>
    </source>
</evidence>
<dbReference type="GO" id="GO:0046872">
    <property type="term" value="F:metal ion binding"/>
    <property type="evidence" value="ECO:0007669"/>
    <property type="project" value="UniProtKB-KW"/>
</dbReference>
<dbReference type="EMBL" id="JAEFCI010007230">
    <property type="protein sequence ID" value="KAG5459189.1"/>
    <property type="molecule type" value="Genomic_DNA"/>
</dbReference>
<dbReference type="PANTHER" id="PTHR11799">
    <property type="entry name" value="PARAOXONASE"/>
    <property type="match status" value="1"/>
</dbReference>
<keyword evidence="4" id="KW-0325">Glycoprotein</keyword>
<keyword evidence="7" id="KW-0472">Membrane</keyword>
<keyword evidence="6" id="KW-0479">Metal-binding</keyword>
<dbReference type="Gene3D" id="2.120.10.30">
    <property type="entry name" value="TolB, C-terminal domain"/>
    <property type="match status" value="1"/>
</dbReference>
<evidence type="ECO:0000256" key="6">
    <source>
        <dbReference type="PIRSR" id="PIRSR602640-2"/>
    </source>
</evidence>
<organism evidence="8 9">
    <name type="scientific">Olpidium bornovanus</name>
    <dbReference type="NCBI Taxonomy" id="278681"/>
    <lineage>
        <taxon>Eukaryota</taxon>
        <taxon>Fungi</taxon>
        <taxon>Fungi incertae sedis</taxon>
        <taxon>Olpidiomycota</taxon>
        <taxon>Olpidiomycotina</taxon>
        <taxon>Olpidiomycetes</taxon>
        <taxon>Olpidiales</taxon>
        <taxon>Olpidiaceae</taxon>
        <taxon>Olpidium</taxon>
    </lineage>
</organism>
<evidence type="ECO:0000256" key="3">
    <source>
        <dbReference type="ARBA" id="ARBA00023157"/>
    </source>
</evidence>
<evidence type="ECO:0000313" key="9">
    <source>
        <dbReference type="Proteomes" id="UP000673691"/>
    </source>
</evidence>
<feature type="binding site" evidence="6">
    <location>
        <position position="295"/>
    </location>
    <ligand>
        <name>Ca(2+)</name>
        <dbReference type="ChEBI" id="CHEBI:29108"/>
        <label>1</label>
        <note>catalytic</note>
    </ligand>
</feature>
<sequence length="310" mass="34772">MFSPSTVETKSCEDLVIHQPSGTAFFACTNVTDRVMWFPPKHKRNASPVLRDKLFSYNIEVFLFIFFCVLAPLPAPRKQKNNNCEQELSAHRWADFPTGRLAELELEGFSGDFVSHGVGIHQLDENTIVIAAVNHDRKGEAVSLFGPSTSIQTWISDRVDVFYKFEHTLGTKKAKHLETVYDPLIWAANDVVPVSRDSFYVTNDHFYAAEHVWKQLVESIGRQPWSNVVYRDGARAGEVRIVAERLTYANGIEADAAGRLYVNQVGALGTSVFLRTKEGELKKRDFIHFGFAVDNVAVDPETGAIYTAGQ</sequence>
<keyword evidence="9" id="KW-1185">Reference proteome</keyword>
<gene>
    <name evidence="8" type="ORF">BJ554DRAFT_437</name>
</gene>
<dbReference type="InterPro" id="IPR002640">
    <property type="entry name" value="Arylesterase"/>
</dbReference>
<name>A0A8H8DHU4_9FUNG</name>
<comment type="similarity">
    <text evidence="1">Belongs to the paraoxonase family.</text>
</comment>
<dbReference type="GO" id="GO:0004064">
    <property type="term" value="F:arylesterase activity"/>
    <property type="evidence" value="ECO:0007669"/>
    <property type="project" value="InterPro"/>
</dbReference>
<dbReference type="OrthoDB" id="5307922at2759"/>
<protein>
    <recommendedName>
        <fullName evidence="10">SMP-30/Gluconolactonase/LRE-like region domain-containing protein</fullName>
    </recommendedName>
</protein>
<feature type="binding site" evidence="6">
    <location>
        <position position="250"/>
    </location>
    <ligand>
        <name>Ca(2+)</name>
        <dbReference type="ChEBI" id="CHEBI:29108"/>
        <label>1</label>
        <note>catalytic</note>
    </ligand>
</feature>
<feature type="transmembrane region" description="Helical" evidence="7">
    <location>
        <begin position="54"/>
        <end position="73"/>
    </location>
</feature>
<feature type="binding site" evidence="6">
    <location>
        <position position="190"/>
    </location>
    <ligand>
        <name>Ca(2+)</name>
        <dbReference type="ChEBI" id="CHEBI:29108"/>
        <label>1</label>
        <note>catalytic</note>
    </ligand>
</feature>
<keyword evidence="7" id="KW-1133">Transmembrane helix</keyword>
<keyword evidence="7" id="KW-0812">Transmembrane</keyword>